<dbReference type="Gene3D" id="3.40.50.10140">
    <property type="entry name" value="Toll/interleukin-1 receptor homology (TIR) domain"/>
    <property type="match status" value="1"/>
</dbReference>
<dbReference type="PROSITE" id="PS50104">
    <property type="entry name" value="TIR"/>
    <property type="match status" value="1"/>
</dbReference>
<dbReference type="Pfam" id="PF13676">
    <property type="entry name" value="TIR_2"/>
    <property type="match status" value="1"/>
</dbReference>
<evidence type="ECO:0000313" key="2">
    <source>
        <dbReference type="EMBL" id="GIJ64224.1"/>
    </source>
</evidence>
<organism evidence="2 3">
    <name type="scientific">Virgisporangium aurantiacum</name>
    <dbReference type="NCBI Taxonomy" id="175570"/>
    <lineage>
        <taxon>Bacteria</taxon>
        <taxon>Bacillati</taxon>
        <taxon>Actinomycetota</taxon>
        <taxon>Actinomycetes</taxon>
        <taxon>Micromonosporales</taxon>
        <taxon>Micromonosporaceae</taxon>
        <taxon>Virgisporangium</taxon>
    </lineage>
</organism>
<evidence type="ECO:0000259" key="1">
    <source>
        <dbReference type="PROSITE" id="PS50104"/>
    </source>
</evidence>
<feature type="domain" description="TIR" evidence="1">
    <location>
        <begin position="1"/>
        <end position="121"/>
    </location>
</feature>
<dbReference type="SUPFAM" id="SSF52200">
    <property type="entry name" value="Toll/Interleukin receptor TIR domain"/>
    <property type="match status" value="1"/>
</dbReference>
<dbReference type="RefSeq" id="WP_239152958.1">
    <property type="nucleotide sequence ID" value="NZ_BOPG01000112.1"/>
</dbReference>
<sequence>MPGHVFVSHSHRDKDYVRRLVEHLRAAGLLVWDDDDIVAGERWDRRVRERIASCAALVLVMTHEADESEWVAEEIDHARRLGKPILALLLAGDVFFGLSRTHYEDVTGGSMPGSRFLERLLAVTDTPQPAATTPPRSAHVDAFAGRSRLLPFYLVYETSAALAGAPLRAVAESLATMVVAVGSNPVVADSTGVCVIGFAHRADVLLPLSDLSTMPTIPPLTAAGNALYAPVFTLLRDTISSDVRALQSTLGLRVHRPVVIFVTGSRPEDSGRWPHAYQRLVDPRWPHRPNIVSFGFGDADPVDVRSIGTVRGFMSDDRRLDSTGPVQAFQEYIGSLVSSVVQSGAQIGEHSARLVMPEAVPGFNSATNLSFDEL</sequence>
<evidence type="ECO:0000313" key="3">
    <source>
        <dbReference type="Proteomes" id="UP000612585"/>
    </source>
</evidence>
<protein>
    <recommendedName>
        <fullName evidence="1">TIR domain-containing protein</fullName>
    </recommendedName>
</protein>
<dbReference type="InterPro" id="IPR035897">
    <property type="entry name" value="Toll_tir_struct_dom_sf"/>
</dbReference>
<name>A0A8J4E7E7_9ACTN</name>
<dbReference type="SMART" id="SM00255">
    <property type="entry name" value="TIR"/>
    <property type="match status" value="1"/>
</dbReference>
<dbReference type="Proteomes" id="UP000612585">
    <property type="component" value="Unassembled WGS sequence"/>
</dbReference>
<dbReference type="AlphaFoldDB" id="A0A8J4E7E7"/>
<dbReference type="EMBL" id="BOPG01000112">
    <property type="protein sequence ID" value="GIJ64224.1"/>
    <property type="molecule type" value="Genomic_DNA"/>
</dbReference>
<keyword evidence="3" id="KW-1185">Reference proteome</keyword>
<dbReference type="InterPro" id="IPR000157">
    <property type="entry name" value="TIR_dom"/>
</dbReference>
<accession>A0A8J4E7E7</accession>
<reference evidence="2" key="1">
    <citation type="submission" date="2021-01" db="EMBL/GenBank/DDBJ databases">
        <title>Whole genome shotgun sequence of Virgisporangium aurantiacum NBRC 16421.</title>
        <authorList>
            <person name="Komaki H."/>
            <person name="Tamura T."/>
        </authorList>
    </citation>
    <scope>NUCLEOTIDE SEQUENCE</scope>
    <source>
        <strain evidence="2">NBRC 16421</strain>
    </source>
</reference>
<dbReference type="GO" id="GO:0007165">
    <property type="term" value="P:signal transduction"/>
    <property type="evidence" value="ECO:0007669"/>
    <property type="project" value="InterPro"/>
</dbReference>
<gene>
    <name evidence="2" type="ORF">Vau01_117400</name>
</gene>
<proteinExistence type="predicted"/>
<comment type="caution">
    <text evidence="2">The sequence shown here is derived from an EMBL/GenBank/DDBJ whole genome shotgun (WGS) entry which is preliminary data.</text>
</comment>